<dbReference type="GO" id="GO:0005886">
    <property type="term" value="C:plasma membrane"/>
    <property type="evidence" value="ECO:0007669"/>
    <property type="project" value="UniProtKB-SubCell"/>
</dbReference>
<feature type="compositionally biased region" description="Basic and acidic residues" evidence="11">
    <location>
        <begin position="56"/>
        <end position="67"/>
    </location>
</feature>
<feature type="compositionally biased region" description="Polar residues" evidence="11">
    <location>
        <begin position="12"/>
        <end position="24"/>
    </location>
</feature>
<name>A0AAD9P4W0_RIDPI</name>
<keyword evidence="4" id="KW-1003">Cell membrane</keyword>
<feature type="transmembrane region" description="Helical" evidence="12">
    <location>
        <begin position="516"/>
        <end position="538"/>
    </location>
</feature>
<keyword evidence="3" id="KW-0813">Transport</keyword>
<dbReference type="GO" id="GO:0015252">
    <property type="term" value="F:proton channel activity"/>
    <property type="evidence" value="ECO:0007669"/>
    <property type="project" value="InterPro"/>
</dbReference>
<dbReference type="PANTHER" id="PTHR21522">
    <property type="entry name" value="PROTON CHANNEL OTOP"/>
    <property type="match status" value="1"/>
</dbReference>
<dbReference type="Pfam" id="PF03189">
    <property type="entry name" value="Otopetrin"/>
    <property type="match status" value="1"/>
</dbReference>
<dbReference type="AlphaFoldDB" id="A0AAD9P4W0"/>
<evidence type="ECO:0000256" key="2">
    <source>
        <dbReference type="ARBA" id="ARBA00006513"/>
    </source>
</evidence>
<comment type="subcellular location">
    <subcellularLocation>
        <location evidence="1">Cell membrane</location>
        <topology evidence="1">Multi-pass membrane protein</topology>
    </subcellularLocation>
</comment>
<sequence>MDGTRESHEMYGSTSSDEQGSVTTVIHVDRGQPADQQQRRQRQTGSGDDGGEDIADERQLSRRHLAEEESTDSDDDRHLMPPVDRDGASDSDSDSTLSDTQDWVSRQSQRDSKPTVPPKPQSFQSVAPPGRRSVGLRVSMASEGSAAVETVAVSEPTVRNGSCVPSPTDGPIEALPPFPAMSTQGMCPVDQTWTGIQAGSSLFGTLSCLYAVLLVVAGLVLSVAEVSKPQPVLLLDVFEWFFVYLFGMSIFFLLYVCLVVMGRPPSQDGLSRNNVPIEGSILRRWSRKQNKETHAASFYLRLGAVGFGIGAMIQEGLAFGELFEGGIMSPCLDITEVIRSVLQLTFTFVQLYTIVLSSTACLHKHTLTAYFAYMHMAATNACVWLRVVVMETVREVTNGHDNEAALLRPSTSAAPAFVIVPTVEPPGGNYSHDSEILQSLSSETDTRCPRLDLMGHVVRAASPYLYPCTVQYSLVAGGILCVTWYGISKCPLSQVSPVAEDETKVGTKVDCRGTHYGLFCGLFTLVATIIAVIIFFVFLDSSDLVVTATLMLYTLEGALCGLAVVALIGATILMSRMKHVRNKTLVLDELLLLLSVGGVYVYCGFSIVAGLYHADSWLGMFLFLSCAVIVLQTTFQTVFVRCLLHRSEGRRRGSNKPGRECITFLIVINIALWGVTLFERLRTNVSPTAREFYGTLLWSVITHISAPLCLFCRFHSAVCLANIWSSAYKVIT</sequence>
<gene>
    <name evidence="13" type="ORF">NP493_141g02021</name>
</gene>
<evidence type="ECO:0000313" key="13">
    <source>
        <dbReference type="EMBL" id="KAK2188109.1"/>
    </source>
</evidence>
<comment type="similarity">
    <text evidence="2">Belongs to the otopetrin family.</text>
</comment>
<evidence type="ECO:0008006" key="15">
    <source>
        <dbReference type="Google" id="ProtNLM"/>
    </source>
</evidence>
<dbReference type="EMBL" id="JAODUO010000143">
    <property type="protein sequence ID" value="KAK2188109.1"/>
    <property type="molecule type" value="Genomic_DNA"/>
</dbReference>
<keyword evidence="7 12" id="KW-1133">Transmembrane helix</keyword>
<feature type="transmembrane region" description="Helical" evidence="12">
    <location>
        <begin position="550"/>
        <end position="573"/>
    </location>
</feature>
<feature type="transmembrane region" description="Helical" evidence="12">
    <location>
        <begin position="298"/>
        <end position="317"/>
    </location>
</feature>
<keyword evidence="10" id="KW-0407">Ion channel</keyword>
<evidence type="ECO:0000256" key="5">
    <source>
        <dbReference type="ARBA" id="ARBA00022692"/>
    </source>
</evidence>
<feature type="transmembrane region" description="Helical" evidence="12">
    <location>
        <begin position="241"/>
        <end position="262"/>
    </location>
</feature>
<evidence type="ECO:0000256" key="6">
    <source>
        <dbReference type="ARBA" id="ARBA00022781"/>
    </source>
</evidence>
<dbReference type="PANTHER" id="PTHR21522:SF32">
    <property type="entry name" value="OTOPETRIN-2"/>
    <property type="match status" value="1"/>
</dbReference>
<evidence type="ECO:0000256" key="10">
    <source>
        <dbReference type="ARBA" id="ARBA00023303"/>
    </source>
</evidence>
<keyword evidence="9 12" id="KW-0472">Membrane</keyword>
<keyword evidence="6" id="KW-0375">Hydrogen ion transport</keyword>
<reference evidence="13" key="1">
    <citation type="journal article" date="2023" name="Mol. Biol. Evol.">
        <title>Third-Generation Sequencing Reveals the Adaptive Role of the Epigenome in Three Deep-Sea Polychaetes.</title>
        <authorList>
            <person name="Perez M."/>
            <person name="Aroh O."/>
            <person name="Sun Y."/>
            <person name="Lan Y."/>
            <person name="Juniper S.K."/>
            <person name="Young C.R."/>
            <person name="Angers B."/>
            <person name="Qian P.Y."/>
        </authorList>
    </citation>
    <scope>NUCLEOTIDE SEQUENCE</scope>
    <source>
        <strain evidence="13">R07B-5</strain>
    </source>
</reference>
<evidence type="ECO:0000256" key="12">
    <source>
        <dbReference type="SAM" id="Phobius"/>
    </source>
</evidence>
<feature type="compositionally biased region" description="Basic and acidic residues" evidence="11">
    <location>
        <begin position="75"/>
        <end position="88"/>
    </location>
</feature>
<evidence type="ECO:0000256" key="7">
    <source>
        <dbReference type="ARBA" id="ARBA00022989"/>
    </source>
</evidence>
<evidence type="ECO:0000256" key="8">
    <source>
        <dbReference type="ARBA" id="ARBA00023065"/>
    </source>
</evidence>
<feature type="transmembrane region" description="Helical" evidence="12">
    <location>
        <begin position="367"/>
        <end position="387"/>
    </location>
</feature>
<feature type="transmembrane region" description="Helical" evidence="12">
    <location>
        <begin position="202"/>
        <end position="221"/>
    </location>
</feature>
<accession>A0AAD9P4W0</accession>
<feature type="region of interest" description="Disordered" evidence="11">
    <location>
        <begin position="1"/>
        <end position="132"/>
    </location>
</feature>
<feature type="transmembrane region" description="Helical" evidence="12">
    <location>
        <begin position="698"/>
        <end position="724"/>
    </location>
</feature>
<evidence type="ECO:0000313" key="14">
    <source>
        <dbReference type="Proteomes" id="UP001209878"/>
    </source>
</evidence>
<evidence type="ECO:0000256" key="1">
    <source>
        <dbReference type="ARBA" id="ARBA00004651"/>
    </source>
</evidence>
<dbReference type="InterPro" id="IPR004878">
    <property type="entry name" value="Otopetrin"/>
</dbReference>
<feature type="transmembrane region" description="Helical" evidence="12">
    <location>
        <begin position="661"/>
        <end position="678"/>
    </location>
</feature>
<feature type="transmembrane region" description="Helical" evidence="12">
    <location>
        <begin position="585"/>
        <end position="612"/>
    </location>
</feature>
<keyword evidence="14" id="KW-1185">Reference proteome</keyword>
<evidence type="ECO:0000256" key="4">
    <source>
        <dbReference type="ARBA" id="ARBA00022475"/>
    </source>
</evidence>
<organism evidence="13 14">
    <name type="scientific">Ridgeia piscesae</name>
    <name type="common">Tubeworm</name>
    <dbReference type="NCBI Taxonomy" id="27915"/>
    <lineage>
        <taxon>Eukaryota</taxon>
        <taxon>Metazoa</taxon>
        <taxon>Spiralia</taxon>
        <taxon>Lophotrochozoa</taxon>
        <taxon>Annelida</taxon>
        <taxon>Polychaeta</taxon>
        <taxon>Sedentaria</taxon>
        <taxon>Canalipalpata</taxon>
        <taxon>Sabellida</taxon>
        <taxon>Siboglinidae</taxon>
        <taxon>Ridgeia</taxon>
    </lineage>
</organism>
<evidence type="ECO:0000256" key="11">
    <source>
        <dbReference type="SAM" id="MobiDB-lite"/>
    </source>
</evidence>
<proteinExistence type="inferred from homology"/>
<keyword evidence="8" id="KW-0406">Ion transport</keyword>
<evidence type="ECO:0000256" key="3">
    <source>
        <dbReference type="ARBA" id="ARBA00022448"/>
    </source>
</evidence>
<evidence type="ECO:0000256" key="9">
    <source>
        <dbReference type="ARBA" id="ARBA00023136"/>
    </source>
</evidence>
<dbReference type="Proteomes" id="UP001209878">
    <property type="component" value="Unassembled WGS sequence"/>
</dbReference>
<comment type="caution">
    <text evidence="13">The sequence shown here is derived from an EMBL/GenBank/DDBJ whole genome shotgun (WGS) entry which is preliminary data.</text>
</comment>
<keyword evidence="5 12" id="KW-0812">Transmembrane</keyword>
<feature type="transmembrane region" description="Helical" evidence="12">
    <location>
        <begin position="618"/>
        <end position="640"/>
    </location>
</feature>
<protein>
    <recommendedName>
        <fullName evidence="15">Otopetrin</fullName>
    </recommendedName>
</protein>